<evidence type="ECO:0000313" key="2">
    <source>
        <dbReference type="Proteomes" id="UP000193944"/>
    </source>
</evidence>
<gene>
    <name evidence="1" type="ORF">BCR32DRAFT_284439</name>
</gene>
<dbReference type="EMBL" id="MCFG01000313">
    <property type="protein sequence ID" value="ORX76187.1"/>
    <property type="molecule type" value="Genomic_DNA"/>
</dbReference>
<keyword evidence="2" id="KW-1185">Reference proteome</keyword>
<dbReference type="Proteomes" id="UP000193944">
    <property type="component" value="Unassembled WGS sequence"/>
</dbReference>
<dbReference type="AlphaFoldDB" id="A0A1Y1WRN0"/>
<reference evidence="1 2" key="1">
    <citation type="submission" date="2016-08" db="EMBL/GenBank/DDBJ databases">
        <title>A Parts List for Fungal Cellulosomes Revealed by Comparative Genomics.</title>
        <authorList>
            <consortium name="DOE Joint Genome Institute"/>
            <person name="Haitjema C.H."/>
            <person name="Gilmore S.P."/>
            <person name="Henske J.K."/>
            <person name="Solomon K.V."/>
            <person name="De Groot R."/>
            <person name="Kuo A."/>
            <person name="Mondo S.J."/>
            <person name="Salamov A.A."/>
            <person name="Labutti K."/>
            <person name="Zhao Z."/>
            <person name="Chiniquy J."/>
            <person name="Barry K."/>
            <person name="Brewer H.M."/>
            <person name="Purvine S.O."/>
            <person name="Wright A.T."/>
            <person name="Boxma B."/>
            <person name="Van Alen T."/>
            <person name="Hackstein J.H."/>
            <person name="Baker S.E."/>
            <person name="Grigoriev I.V."/>
            <person name="O'Malley M.A."/>
        </authorList>
    </citation>
    <scope>NUCLEOTIDE SEQUENCE [LARGE SCALE GENOMIC DNA]</scope>
    <source>
        <strain evidence="1 2">S4</strain>
    </source>
</reference>
<protein>
    <submittedName>
        <fullName evidence="1">Uncharacterized protein</fullName>
    </submittedName>
</protein>
<accession>A0A1Y1WRN0</accession>
<evidence type="ECO:0000313" key="1">
    <source>
        <dbReference type="EMBL" id="ORX76187.1"/>
    </source>
</evidence>
<reference evidence="1 2" key="2">
    <citation type="submission" date="2016-08" db="EMBL/GenBank/DDBJ databases">
        <title>Pervasive Adenine N6-methylation of Active Genes in Fungi.</title>
        <authorList>
            <consortium name="DOE Joint Genome Institute"/>
            <person name="Mondo S.J."/>
            <person name="Dannebaum R.O."/>
            <person name="Kuo R.C."/>
            <person name="Labutti K."/>
            <person name="Haridas S."/>
            <person name="Kuo A."/>
            <person name="Salamov A."/>
            <person name="Ahrendt S.R."/>
            <person name="Lipzen A."/>
            <person name="Sullivan W."/>
            <person name="Andreopoulos W.B."/>
            <person name="Clum A."/>
            <person name="Lindquist E."/>
            <person name="Daum C."/>
            <person name="Ramamoorthy G.K."/>
            <person name="Gryganskyi A."/>
            <person name="Culley D."/>
            <person name="Magnuson J.K."/>
            <person name="James T.Y."/>
            <person name="O'Malley M.A."/>
            <person name="Stajich J.E."/>
            <person name="Spatafora J.W."/>
            <person name="Visel A."/>
            <person name="Grigoriev I.V."/>
        </authorList>
    </citation>
    <scope>NUCLEOTIDE SEQUENCE [LARGE SCALE GENOMIC DNA]</scope>
    <source>
        <strain evidence="1 2">S4</strain>
    </source>
</reference>
<comment type="caution">
    <text evidence="1">The sequence shown here is derived from an EMBL/GenBank/DDBJ whole genome shotgun (WGS) entry which is preliminary data.</text>
</comment>
<sequence length="80" mass="9216">MANIFEFIDNICDFYGNIRQINVNEIIENDWITFNLVIHRCQNEDENETSEVIAKDVESEGSYIIIIINISADRIVNPPG</sequence>
<name>A0A1Y1WRN0_9FUNG</name>
<organism evidence="1 2">
    <name type="scientific">Anaeromyces robustus</name>
    <dbReference type="NCBI Taxonomy" id="1754192"/>
    <lineage>
        <taxon>Eukaryota</taxon>
        <taxon>Fungi</taxon>
        <taxon>Fungi incertae sedis</taxon>
        <taxon>Chytridiomycota</taxon>
        <taxon>Chytridiomycota incertae sedis</taxon>
        <taxon>Neocallimastigomycetes</taxon>
        <taxon>Neocallimastigales</taxon>
        <taxon>Neocallimastigaceae</taxon>
        <taxon>Anaeromyces</taxon>
    </lineage>
</organism>
<proteinExistence type="predicted"/>